<dbReference type="InterPro" id="IPR051401">
    <property type="entry name" value="GtrA_CellWall_Glycosyl"/>
</dbReference>
<evidence type="ECO:0000256" key="1">
    <source>
        <dbReference type="ARBA" id="ARBA00004141"/>
    </source>
</evidence>
<comment type="similarity">
    <text evidence="2">Belongs to the GtrA family.</text>
</comment>
<dbReference type="PANTHER" id="PTHR38459">
    <property type="entry name" value="PROPHAGE BACTOPRENOL-LINKED GLUCOSE TRANSLOCASE HOMOLOG"/>
    <property type="match status" value="1"/>
</dbReference>
<dbReference type="Proteomes" id="UP000886842">
    <property type="component" value="Unassembled WGS sequence"/>
</dbReference>
<feature type="transmembrane region" description="Helical" evidence="6">
    <location>
        <begin position="43"/>
        <end position="64"/>
    </location>
</feature>
<evidence type="ECO:0000256" key="5">
    <source>
        <dbReference type="ARBA" id="ARBA00023136"/>
    </source>
</evidence>
<name>A0A9D1KPC7_9ACTN</name>
<evidence type="ECO:0000259" key="7">
    <source>
        <dbReference type="Pfam" id="PF04138"/>
    </source>
</evidence>
<evidence type="ECO:0000313" key="8">
    <source>
        <dbReference type="EMBL" id="HIT76248.1"/>
    </source>
</evidence>
<feature type="domain" description="GtrA/DPMS transmembrane" evidence="7">
    <location>
        <begin position="42"/>
        <end position="157"/>
    </location>
</feature>
<comment type="caution">
    <text evidence="8">The sequence shown here is derived from an EMBL/GenBank/DDBJ whole genome shotgun (WGS) entry which is preliminary data.</text>
</comment>
<feature type="transmembrane region" description="Helical" evidence="6">
    <location>
        <begin position="132"/>
        <end position="151"/>
    </location>
</feature>
<evidence type="ECO:0000256" key="2">
    <source>
        <dbReference type="ARBA" id="ARBA00009399"/>
    </source>
</evidence>
<reference evidence="8" key="2">
    <citation type="journal article" date="2021" name="PeerJ">
        <title>Extensive microbial diversity within the chicken gut microbiome revealed by metagenomics and culture.</title>
        <authorList>
            <person name="Gilroy R."/>
            <person name="Ravi A."/>
            <person name="Getino M."/>
            <person name="Pursley I."/>
            <person name="Horton D.L."/>
            <person name="Alikhan N.F."/>
            <person name="Baker D."/>
            <person name="Gharbi K."/>
            <person name="Hall N."/>
            <person name="Watson M."/>
            <person name="Adriaenssens E.M."/>
            <person name="Foster-Nyarko E."/>
            <person name="Jarju S."/>
            <person name="Secka A."/>
            <person name="Antonio M."/>
            <person name="Oren A."/>
            <person name="Chaudhuri R.R."/>
            <person name="La Ragione R."/>
            <person name="Hildebrand F."/>
            <person name="Pallen M.J."/>
        </authorList>
    </citation>
    <scope>NUCLEOTIDE SEQUENCE</scope>
    <source>
        <strain evidence="8">ChiGjej1B1-24693</strain>
    </source>
</reference>
<feature type="transmembrane region" description="Helical" evidence="6">
    <location>
        <begin position="105"/>
        <end position="126"/>
    </location>
</feature>
<keyword evidence="5 6" id="KW-0472">Membrane</keyword>
<comment type="subcellular location">
    <subcellularLocation>
        <location evidence="1">Membrane</location>
        <topology evidence="1">Multi-pass membrane protein</topology>
    </subcellularLocation>
</comment>
<dbReference type="AlphaFoldDB" id="A0A9D1KPC7"/>
<dbReference type="GO" id="GO:0000271">
    <property type="term" value="P:polysaccharide biosynthetic process"/>
    <property type="evidence" value="ECO:0007669"/>
    <property type="project" value="InterPro"/>
</dbReference>
<feature type="transmembrane region" description="Helical" evidence="6">
    <location>
        <begin position="70"/>
        <end position="93"/>
    </location>
</feature>
<evidence type="ECO:0000313" key="9">
    <source>
        <dbReference type="Proteomes" id="UP000886842"/>
    </source>
</evidence>
<proteinExistence type="inferred from homology"/>
<reference evidence="8" key="1">
    <citation type="submission" date="2020-10" db="EMBL/GenBank/DDBJ databases">
        <authorList>
            <person name="Gilroy R."/>
        </authorList>
    </citation>
    <scope>NUCLEOTIDE SEQUENCE</scope>
    <source>
        <strain evidence="8">ChiGjej1B1-24693</strain>
    </source>
</reference>
<protein>
    <submittedName>
        <fullName evidence="8">GtrA family protein</fullName>
    </submittedName>
</protein>
<dbReference type="InterPro" id="IPR007267">
    <property type="entry name" value="GtrA_DPMS_TM"/>
</dbReference>
<organism evidence="8 9">
    <name type="scientific">Candidatus Avipropionibacterium avicola</name>
    <dbReference type="NCBI Taxonomy" id="2840701"/>
    <lineage>
        <taxon>Bacteria</taxon>
        <taxon>Bacillati</taxon>
        <taxon>Actinomycetota</taxon>
        <taxon>Actinomycetes</taxon>
        <taxon>Propionibacteriales</taxon>
        <taxon>Propionibacteriaceae</taxon>
        <taxon>Propionibacteriaceae incertae sedis</taxon>
        <taxon>Candidatus Avipropionibacterium</taxon>
    </lineage>
</organism>
<evidence type="ECO:0000256" key="6">
    <source>
        <dbReference type="SAM" id="Phobius"/>
    </source>
</evidence>
<accession>A0A9D1KPC7</accession>
<gene>
    <name evidence="8" type="ORF">IAA98_11745</name>
</gene>
<evidence type="ECO:0000256" key="4">
    <source>
        <dbReference type="ARBA" id="ARBA00022989"/>
    </source>
</evidence>
<evidence type="ECO:0000256" key="3">
    <source>
        <dbReference type="ARBA" id="ARBA00022692"/>
    </source>
</evidence>
<dbReference type="PANTHER" id="PTHR38459:SF1">
    <property type="entry name" value="PROPHAGE BACTOPRENOL-LINKED GLUCOSE TRANSLOCASE HOMOLOG"/>
    <property type="match status" value="1"/>
</dbReference>
<dbReference type="Pfam" id="PF04138">
    <property type="entry name" value="GtrA_DPMS_TM"/>
    <property type="match status" value="1"/>
</dbReference>
<keyword evidence="4 6" id="KW-1133">Transmembrane helix</keyword>
<dbReference type="GO" id="GO:0005886">
    <property type="term" value="C:plasma membrane"/>
    <property type="evidence" value="ECO:0007669"/>
    <property type="project" value="TreeGrafter"/>
</dbReference>
<sequence length="159" mass="17388">MRQDQRVGDEAVVAASVRPSSRLSPVRFLRPDHGHLLSQMLRYGLVSVLALVVDVVALVLGVEVAGLPPVLAGTVSFSLGILVNFCCTRVWVFTRRRPTRRRVEFGLFALVGVIGLGLNAAIMAGLHTGLGSHYLLAKAVATVVVFFWNFLARRQFIYS</sequence>
<dbReference type="EMBL" id="DVLP01000343">
    <property type="protein sequence ID" value="HIT76248.1"/>
    <property type="molecule type" value="Genomic_DNA"/>
</dbReference>
<keyword evidence="3 6" id="KW-0812">Transmembrane</keyword>